<dbReference type="OrthoDB" id="3546279at2759"/>
<sequence length="432" mass="49040">MSPGDNGGSELTSTTFVGFVPEARGAERRGAPRLSHKKSRTGCQRCRTRRVKCNEVHPICGNCHRHNVPCVYDHLRSRTPTGYQEPNNVSDVTAGPNSSLESGTAITNSEHLESEGRRLLELKLLSQWMMKTALSFPGTHEKSYREAMTHGAPELALQHRALLYSMFSFSALHIAKTSPFPNQRLEFMDVHRRYLGLALQEHRLDIENLGKAKADTVCMTSSLIRNCTQAVLQDRPLHPYTPPTQWLQMMNGSGDVFKTAWDWIGDDDSSIARRVAQHGPDLSDLSTLFGESNLQVFIHLLRRSPVDEEQEPWNPEIQKAYELTLSYIGGVQMALNKGETPGNLCRRLVAFPMFIPKRFIGLVEELQPRALVVLAHYYAFLARLRDTWWIGDSGRREICAIRSVLKNEWVELLNWPLLAMEETSVMVPWEYN</sequence>
<feature type="region of interest" description="Disordered" evidence="2">
    <location>
        <begin position="81"/>
        <end position="100"/>
    </location>
</feature>
<dbReference type="Pfam" id="PF00172">
    <property type="entry name" value="Zn_clus"/>
    <property type="match status" value="1"/>
</dbReference>
<evidence type="ECO:0000313" key="4">
    <source>
        <dbReference type="EMBL" id="PSS23364.1"/>
    </source>
</evidence>
<evidence type="ECO:0000313" key="5">
    <source>
        <dbReference type="Proteomes" id="UP000241818"/>
    </source>
</evidence>
<keyword evidence="5" id="KW-1185">Reference proteome</keyword>
<dbReference type="Proteomes" id="UP000241818">
    <property type="component" value="Unassembled WGS sequence"/>
</dbReference>
<dbReference type="CDD" id="cd00067">
    <property type="entry name" value="GAL4"/>
    <property type="match status" value="1"/>
</dbReference>
<keyword evidence="1" id="KW-0539">Nucleus</keyword>
<feature type="region of interest" description="Disordered" evidence="2">
    <location>
        <begin position="1"/>
        <end position="40"/>
    </location>
</feature>
<dbReference type="AlphaFoldDB" id="A0A2T3B911"/>
<dbReference type="Gene3D" id="4.10.240.10">
    <property type="entry name" value="Zn(2)-C6 fungal-type DNA-binding domain"/>
    <property type="match status" value="1"/>
</dbReference>
<dbReference type="PANTHER" id="PTHR47657">
    <property type="entry name" value="STEROL REGULATORY ELEMENT-BINDING PROTEIN ECM22"/>
    <property type="match status" value="1"/>
</dbReference>
<dbReference type="InParanoid" id="A0A2T3B911"/>
<dbReference type="PANTHER" id="PTHR47657:SF14">
    <property type="entry name" value="ZN(2)-C6 FUNGAL-TYPE DOMAIN-CONTAINING PROTEIN"/>
    <property type="match status" value="1"/>
</dbReference>
<evidence type="ECO:0000259" key="3">
    <source>
        <dbReference type="PROSITE" id="PS50048"/>
    </source>
</evidence>
<dbReference type="SUPFAM" id="SSF57701">
    <property type="entry name" value="Zn2/Cys6 DNA-binding domain"/>
    <property type="match status" value="1"/>
</dbReference>
<dbReference type="PROSITE" id="PS00463">
    <property type="entry name" value="ZN2_CY6_FUNGAL_1"/>
    <property type="match status" value="1"/>
</dbReference>
<reference evidence="4 5" key="1">
    <citation type="journal article" date="2018" name="New Phytol.">
        <title>Comparative genomics and transcriptomics depict ericoid mycorrhizal fungi as versatile saprotrophs and plant mutualists.</title>
        <authorList>
            <person name="Martino E."/>
            <person name="Morin E."/>
            <person name="Grelet G.A."/>
            <person name="Kuo A."/>
            <person name="Kohler A."/>
            <person name="Daghino S."/>
            <person name="Barry K.W."/>
            <person name="Cichocki N."/>
            <person name="Clum A."/>
            <person name="Dockter R.B."/>
            <person name="Hainaut M."/>
            <person name="Kuo R.C."/>
            <person name="LaButti K."/>
            <person name="Lindahl B.D."/>
            <person name="Lindquist E.A."/>
            <person name="Lipzen A."/>
            <person name="Khouja H.R."/>
            <person name="Magnuson J."/>
            <person name="Murat C."/>
            <person name="Ohm R.A."/>
            <person name="Singer S.W."/>
            <person name="Spatafora J.W."/>
            <person name="Wang M."/>
            <person name="Veneault-Fourrey C."/>
            <person name="Henrissat B."/>
            <person name="Grigoriev I.V."/>
            <person name="Martin F.M."/>
            <person name="Perotto S."/>
        </authorList>
    </citation>
    <scope>NUCLEOTIDE SEQUENCE [LARGE SCALE GENOMIC DNA]</scope>
    <source>
        <strain evidence="4 5">ATCC 22711</strain>
    </source>
</reference>
<gene>
    <name evidence="4" type="ORF">M430DRAFT_117475</name>
</gene>
<dbReference type="SMART" id="SM00066">
    <property type="entry name" value="GAL4"/>
    <property type="match status" value="1"/>
</dbReference>
<dbReference type="GO" id="GO:0008270">
    <property type="term" value="F:zinc ion binding"/>
    <property type="evidence" value="ECO:0007669"/>
    <property type="project" value="InterPro"/>
</dbReference>
<evidence type="ECO:0000256" key="1">
    <source>
        <dbReference type="ARBA" id="ARBA00023242"/>
    </source>
</evidence>
<evidence type="ECO:0000256" key="2">
    <source>
        <dbReference type="SAM" id="MobiDB-lite"/>
    </source>
</evidence>
<protein>
    <recommendedName>
        <fullName evidence="3">Zn(2)-C6 fungal-type domain-containing protein</fullName>
    </recommendedName>
</protein>
<dbReference type="RefSeq" id="XP_024723410.1">
    <property type="nucleotide sequence ID" value="XM_024861671.1"/>
</dbReference>
<dbReference type="PROSITE" id="PS50048">
    <property type="entry name" value="ZN2_CY6_FUNGAL_2"/>
    <property type="match status" value="1"/>
</dbReference>
<dbReference type="GeneID" id="36569752"/>
<proteinExistence type="predicted"/>
<dbReference type="GO" id="GO:0000981">
    <property type="term" value="F:DNA-binding transcription factor activity, RNA polymerase II-specific"/>
    <property type="evidence" value="ECO:0007669"/>
    <property type="project" value="InterPro"/>
</dbReference>
<dbReference type="EMBL" id="KZ679008">
    <property type="protein sequence ID" value="PSS23364.1"/>
    <property type="molecule type" value="Genomic_DNA"/>
</dbReference>
<dbReference type="InterPro" id="IPR001138">
    <property type="entry name" value="Zn2Cys6_DnaBD"/>
</dbReference>
<dbReference type="InterPro" id="IPR052400">
    <property type="entry name" value="Zn2-C6_fungal_TF"/>
</dbReference>
<dbReference type="InterPro" id="IPR036864">
    <property type="entry name" value="Zn2-C6_fun-type_DNA-bd_sf"/>
</dbReference>
<feature type="domain" description="Zn(2)-C6 fungal-type" evidence="3">
    <location>
        <begin position="42"/>
        <end position="72"/>
    </location>
</feature>
<organism evidence="4 5">
    <name type="scientific">Amorphotheca resinae ATCC 22711</name>
    <dbReference type="NCBI Taxonomy" id="857342"/>
    <lineage>
        <taxon>Eukaryota</taxon>
        <taxon>Fungi</taxon>
        <taxon>Dikarya</taxon>
        <taxon>Ascomycota</taxon>
        <taxon>Pezizomycotina</taxon>
        <taxon>Leotiomycetes</taxon>
        <taxon>Helotiales</taxon>
        <taxon>Amorphothecaceae</taxon>
        <taxon>Amorphotheca</taxon>
    </lineage>
</organism>
<accession>A0A2T3B911</accession>
<name>A0A2T3B911_AMORE</name>